<dbReference type="InterPro" id="IPR013783">
    <property type="entry name" value="Ig-like_fold"/>
</dbReference>
<dbReference type="SMART" id="SM00409">
    <property type="entry name" value="IG"/>
    <property type="match status" value="3"/>
</dbReference>
<reference evidence="5 6" key="1">
    <citation type="submission" date="2024-09" db="EMBL/GenBank/DDBJ databases">
        <title>A chromosome-level genome assembly of Gray's grenadier anchovy, Coilia grayii.</title>
        <authorList>
            <person name="Fu Z."/>
        </authorList>
    </citation>
    <scope>NUCLEOTIDE SEQUENCE [LARGE SCALE GENOMIC DNA]</scope>
    <source>
        <strain evidence="5">G4</strain>
        <tissue evidence="5">Muscle</tissue>
    </source>
</reference>
<dbReference type="InterPro" id="IPR007110">
    <property type="entry name" value="Ig-like_dom"/>
</dbReference>
<feature type="domain" description="Ig-like" evidence="4">
    <location>
        <begin position="64"/>
        <end position="139"/>
    </location>
</feature>
<organism evidence="5 6">
    <name type="scientific">Coilia grayii</name>
    <name type="common">Gray's grenadier anchovy</name>
    <dbReference type="NCBI Taxonomy" id="363190"/>
    <lineage>
        <taxon>Eukaryota</taxon>
        <taxon>Metazoa</taxon>
        <taxon>Chordata</taxon>
        <taxon>Craniata</taxon>
        <taxon>Vertebrata</taxon>
        <taxon>Euteleostomi</taxon>
        <taxon>Actinopterygii</taxon>
        <taxon>Neopterygii</taxon>
        <taxon>Teleostei</taxon>
        <taxon>Clupei</taxon>
        <taxon>Clupeiformes</taxon>
        <taxon>Clupeoidei</taxon>
        <taxon>Engraulidae</taxon>
        <taxon>Coilinae</taxon>
        <taxon>Coilia</taxon>
    </lineage>
</organism>
<evidence type="ECO:0000313" key="6">
    <source>
        <dbReference type="Proteomes" id="UP001591681"/>
    </source>
</evidence>
<proteinExistence type="predicted"/>
<dbReference type="InterPro" id="IPR036179">
    <property type="entry name" value="Ig-like_dom_sf"/>
</dbReference>
<dbReference type="SMART" id="SM00408">
    <property type="entry name" value="IGc2"/>
    <property type="match status" value="2"/>
</dbReference>
<name>A0ABD1KA28_9TELE</name>
<dbReference type="InterPro" id="IPR003598">
    <property type="entry name" value="Ig_sub2"/>
</dbReference>
<protein>
    <recommendedName>
        <fullName evidence="4">Ig-like domain-containing protein</fullName>
    </recommendedName>
</protein>
<evidence type="ECO:0000256" key="3">
    <source>
        <dbReference type="SAM" id="MobiDB-lite"/>
    </source>
</evidence>
<sequence>MEMMYKDVTGPVFAESIELEESTLIIKELPFPGHTPITCVGQRKTSDMLSYRSKGVDLIVKGLPRAYLTVEPRSCVLPGETVTFKCDIKSDSGWTYKWYKDWSPNLVFESKEDTFIITAAESDKGLYWCQGERQNRPISSDTSRYVRLDVEVKPKLTQNKDYRLLKGESVTLICELGVSGLVFYWYKDTQASAPVAQTDVSSYSIGPLQLSHGGQYWCRAQRNQTVYHTQYSNGIWVNVTGGNMILEAPVHPLSEGDPLTLRCIHRNRPLSIRGDIYKDGLPLNQMVDGEMTIHSVMKDHEGRYHGQQQQDTNRSSNQGQTQPTDTNQDPSEYAPLQRGTSHVYETIIRP</sequence>
<comment type="caution">
    <text evidence="5">The sequence shown here is derived from an EMBL/GenBank/DDBJ whole genome shotgun (WGS) entry which is preliminary data.</text>
</comment>
<gene>
    <name evidence="5" type="ORF">ACEWY4_008044</name>
</gene>
<feature type="region of interest" description="Disordered" evidence="3">
    <location>
        <begin position="302"/>
        <end position="350"/>
    </location>
</feature>
<keyword evidence="2" id="KW-1015">Disulfide bond</keyword>
<dbReference type="PANTHER" id="PTHR11481:SF64">
    <property type="entry name" value="FC RECEPTOR-LIKE PROTEIN 4"/>
    <property type="match status" value="1"/>
</dbReference>
<evidence type="ECO:0000256" key="2">
    <source>
        <dbReference type="ARBA" id="ARBA00023157"/>
    </source>
</evidence>
<feature type="compositionally biased region" description="Polar residues" evidence="3">
    <location>
        <begin position="306"/>
        <end position="330"/>
    </location>
</feature>
<feature type="domain" description="Ig-like" evidence="4">
    <location>
        <begin position="154"/>
        <end position="232"/>
    </location>
</feature>
<evidence type="ECO:0000313" key="5">
    <source>
        <dbReference type="EMBL" id="KAL2095896.1"/>
    </source>
</evidence>
<keyword evidence="1" id="KW-0732">Signal</keyword>
<dbReference type="Pfam" id="PF13895">
    <property type="entry name" value="Ig_2"/>
    <property type="match status" value="1"/>
</dbReference>
<keyword evidence="6" id="KW-1185">Reference proteome</keyword>
<dbReference type="Pfam" id="PF13927">
    <property type="entry name" value="Ig_3"/>
    <property type="match status" value="1"/>
</dbReference>
<dbReference type="EMBL" id="JBHFQA010000007">
    <property type="protein sequence ID" value="KAL2095896.1"/>
    <property type="molecule type" value="Genomic_DNA"/>
</dbReference>
<dbReference type="InterPro" id="IPR003599">
    <property type="entry name" value="Ig_sub"/>
</dbReference>
<evidence type="ECO:0000256" key="1">
    <source>
        <dbReference type="ARBA" id="ARBA00022729"/>
    </source>
</evidence>
<dbReference type="PANTHER" id="PTHR11481">
    <property type="entry name" value="IMMUNOGLOBULIN FC RECEPTOR"/>
    <property type="match status" value="1"/>
</dbReference>
<evidence type="ECO:0000259" key="4">
    <source>
        <dbReference type="PROSITE" id="PS50835"/>
    </source>
</evidence>
<dbReference type="SUPFAM" id="SSF48726">
    <property type="entry name" value="Immunoglobulin"/>
    <property type="match status" value="3"/>
</dbReference>
<accession>A0ABD1KA28</accession>
<dbReference type="PROSITE" id="PS50835">
    <property type="entry name" value="IG_LIKE"/>
    <property type="match status" value="2"/>
</dbReference>
<dbReference type="AlphaFoldDB" id="A0ABD1KA28"/>
<dbReference type="Gene3D" id="2.60.40.10">
    <property type="entry name" value="Immunoglobulins"/>
    <property type="match status" value="3"/>
</dbReference>
<dbReference type="Proteomes" id="UP001591681">
    <property type="component" value="Unassembled WGS sequence"/>
</dbReference>
<dbReference type="InterPro" id="IPR050488">
    <property type="entry name" value="Ig_Fc_receptor"/>
</dbReference>